<evidence type="ECO:0000313" key="2">
    <source>
        <dbReference type="Proteomes" id="UP000070444"/>
    </source>
</evidence>
<sequence>MSNNPLESPIRKISAVSEFAKEIELGSNYLLKPQIYLNKLIESSQAEKLILAKDFLQTILKPTIIQLRYRDAQTPTGIKSPRTEDIQIKLNNIYYIDGKLRLLGFLIFQTLMRLNLKFEDIESLIPLAYRHWVFLNCWELSECQDLPTELFVQTDPYTYFIHTDEIPSHNLPRTWFNRFAIRVYFLNNNPNEFSSRLYGNVVHLISEANTNVINMKDPEKFEQTEEHQVDWLNFGIDLVKALLTHNEISQCSRVGPHLEDLVIEHKLQDKIRWKELSTINETVDKLLNQNCQFNWKNDIMVLKSDQSFINLGLLEKLEYLIEKKIIPSVLFSELILEGMCLDSSKVEIFDLSVILHVYYKLTQSNLTEDNWYYNLDSTLLAKLYDYLSKLNIRPSEFLLPSITFLKSNLTISSLKDDNLLDLDLIGLKLGKLDDHLKRAHLPDLAEVKDIQSTILNNELEVGSSIARAFKFLEDTSSNAEYLKHIDQKYKIPFLFECGKEAYLSERYYESSFIFEKLVEYIESTQSEENNQIIFKSSKKHARLSWIRYCLRVKLDPEELPKFVTEPALLLCVQTSEKGTNVNVANAELKWSDEELFELGQFYCLLNDWKAAEQLFAIITKYTKAKPEKSTTHNFLNVAPSQLDQFFNIMSHGVKIFNLFLETFNNDPSTNICEKLSYKEAQRILDNPKNFMEMRNSLVKIIKTSKKVNSQTEQKTLLSFFFKDIYSTPFPWFFINLITGYLIYKTEFLTHKPIKEFGFGSILACPFPYPQIESLHNDKVVEFLKNQNPTTIPSANDTEIDFWIPTWQQLIIPILRFGEDNEIPKFIQLQLSNWIINPPLDLPVDEFFVEWFLSIDESSNKDTRVCFREKIAQIVPIYTKVIERSVPKLGKIAIAIMSQFILPHRPYNLIYKFVDQARVNNDDISLIWLLFDYETTRLLCERFRPLDTPTYEKLFKKLNSLEATPIQSTPNEKDPKRYEIWKDAYEFHFREFWRCLDVEVYYYDD</sequence>
<organism evidence="1 2">
    <name type="scientific">Conidiobolus coronatus (strain ATCC 28846 / CBS 209.66 / NRRL 28638)</name>
    <name type="common">Delacroixia coronata</name>
    <dbReference type="NCBI Taxonomy" id="796925"/>
    <lineage>
        <taxon>Eukaryota</taxon>
        <taxon>Fungi</taxon>
        <taxon>Fungi incertae sedis</taxon>
        <taxon>Zoopagomycota</taxon>
        <taxon>Entomophthoromycotina</taxon>
        <taxon>Entomophthoromycetes</taxon>
        <taxon>Entomophthorales</taxon>
        <taxon>Ancylistaceae</taxon>
        <taxon>Conidiobolus</taxon>
    </lineage>
</organism>
<keyword evidence="2" id="KW-1185">Reference proteome</keyword>
<reference evidence="1 2" key="1">
    <citation type="journal article" date="2015" name="Genome Biol. Evol.">
        <title>Phylogenomic analyses indicate that early fungi evolved digesting cell walls of algal ancestors of land plants.</title>
        <authorList>
            <person name="Chang Y."/>
            <person name="Wang S."/>
            <person name="Sekimoto S."/>
            <person name="Aerts A.L."/>
            <person name="Choi C."/>
            <person name="Clum A."/>
            <person name="LaButti K.M."/>
            <person name="Lindquist E.A."/>
            <person name="Yee Ngan C."/>
            <person name="Ohm R.A."/>
            <person name="Salamov A.A."/>
            <person name="Grigoriev I.V."/>
            <person name="Spatafora J.W."/>
            <person name="Berbee M.L."/>
        </authorList>
    </citation>
    <scope>NUCLEOTIDE SEQUENCE [LARGE SCALE GENOMIC DNA]</scope>
    <source>
        <strain evidence="1 2">NRRL 28638</strain>
    </source>
</reference>
<dbReference type="AlphaFoldDB" id="A0A137P400"/>
<protein>
    <submittedName>
        <fullName evidence="1">Uncharacterized protein</fullName>
    </submittedName>
</protein>
<name>A0A137P400_CONC2</name>
<dbReference type="Proteomes" id="UP000070444">
    <property type="component" value="Unassembled WGS sequence"/>
</dbReference>
<evidence type="ECO:0000313" key="1">
    <source>
        <dbReference type="EMBL" id="KXN69651.1"/>
    </source>
</evidence>
<gene>
    <name evidence="1" type="ORF">CONCODRAFT_18167</name>
</gene>
<dbReference type="EMBL" id="KQ964527">
    <property type="protein sequence ID" value="KXN69651.1"/>
    <property type="molecule type" value="Genomic_DNA"/>
</dbReference>
<accession>A0A137P400</accession>
<proteinExistence type="predicted"/>